<comment type="caution">
    <text evidence="2">The sequence shown here is derived from an EMBL/GenBank/DDBJ whole genome shotgun (WGS) entry which is preliminary data.</text>
</comment>
<evidence type="ECO:0000256" key="1">
    <source>
        <dbReference type="SAM" id="MobiDB-lite"/>
    </source>
</evidence>
<keyword evidence="3" id="KW-1185">Reference proteome</keyword>
<reference evidence="2 3" key="1">
    <citation type="submission" date="2018-05" db="EMBL/GenBank/DDBJ databases">
        <title>Pararhodobacter marina sp. nov., isolated from deep-sea water of the Indian Ocean.</title>
        <authorList>
            <person name="Lai Q.Sr."/>
            <person name="Liu X."/>
            <person name="Shao Z."/>
        </authorList>
    </citation>
    <scope>NUCLEOTIDE SEQUENCE [LARGE SCALE GENOMIC DNA]</scope>
    <source>
        <strain evidence="2 3">CIC4N-9</strain>
    </source>
</reference>
<feature type="region of interest" description="Disordered" evidence="1">
    <location>
        <begin position="28"/>
        <end position="49"/>
    </location>
</feature>
<dbReference type="GeneID" id="94366763"/>
<name>A0A2U2C5M1_9RHOB</name>
<organism evidence="2 3">
    <name type="scientific">Pararhodobacter marinus</name>
    <dbReference type="NCBI Taxonomy" id="2184063"/>
    <lineage>
        <taxon>Bacteria</taxon>
        <taxon>Pseudomonadati</taxon>
        <taxon>Pseudomonadota</taxon>
        <taxon>Alphaproteobacteria</taxon>
        <taxon>Rhodobacterales</taxon>
        <taxon>Paracoccaceae</taxon>
        <taxon>Pararhodobacter</taxon>
    </lineage>
</organism>
<dbReference type="OrthoDB" id="5459344at2"/>
<dbReference type="InterPro" id="IPR007486">
    <property type="entry name" value="YebE"/>
</dbReference>
<dbReference type="Pfam" id="PF04391">
    <property type="entry name" value="DUF533"/>
    <property type="match status" value="1"/>
</dbReference>
<dbReference type="RefSeq" id="WP_109534717.1">
    <property type="nucleotide sequence ID" value="NZ_CAXPUO010000027.1"/>
</dbReference>
<dbReference type="AlphaFoldDB" id="A0A2U2C5M1"/>
<evidence type="ECO:0000313" key="2">
    <source>
        <dbReference type="EMBL" id="PWE27173.1"/>
    </source>
</evidence>
<dbReference type="SUPFAM" id="SSF158682">
    <property type="entry name" value="TerB-like"/>
    <property type="match status" value="1"/>
</dbReference>
<accession>A0A2U2C5M1</accession>
<dbReference type="EMBL" id="QEYD01000012">
    <property type="protein sequence ID" value="PWE27173.1"/>
    <property type="molecule type" value="Genomic_DNA"/>
</dbReference>
<evidence type="ECO:0000313" key="3">
    <source>
        <dbReference type="Proteomes" id="UP000244940"/>
    </source>
</evidence>
<feature type="compositionally biased region" description="Low complexity" evidence="1">
    <location>
        <begin position="108"/>
        <end position="121"/>
    </location>
</feature>
<proteinExistence type="predicted"/>
<feature type="region of interest" description="Disordered" evidence="1">
    <location>
        <begin position="106"/>
        <end position="131"/>
    </location>
</feature>
<dbReference type="CDD" id="cd07178">
    <property type="entry name" value="terB_like_YebE"/>
    <property type="match status" value="1"/>
</dbReference>
<protein>
    <submittedName>
        <fullName evidence="2">DUF533 domain-containing protein</fullName>
    </submittedName>
</protein>
<dbReference type="Proteomes" id="UP000244940">
    <property type="component" value="Unassembled WGS sequence"/>
</dbReference>
<dbReference type="Gene3D" id="1.10.3680.10">
    <property type="entry name" value="TerB-like"/>
    <property type="match status" value="1"/>
</dbReference>
<sequence length="250" mass="25671">MFDARRLLDQVMNSAQGGDLSRMARELTGGAGSAGMPEAASGTAPQAASGNGQLWKGAAAGGLVGLLIGNKKSRKMLGKGAGTALKLGGLAAVGALAYTAWQRHKSNQGGAQPAQLQAPPADSGFAPDRTPAGAETLARGVIVAMIQGAKADGHVDAQEQQRIFGHIETLDLSPEAKAFVMDELAAPQDPGRVTAFASSPEVAAELYAASLLAMDPDTPEERAYLDRLATSLRLEQGLVREIEATVESGV</sequence>
<gene>
    <name evidence="2" type="ORF">C4N9_17865</name>
</gene>
<dbReference type="InterPro" id="IPR029024">
    <property type="entry name" value="TerB-like"/>
</dbReference>